<organism evidence="3 4">
    <name type="scientific">Natronoarchaeum philippinense</name>
    <dbReference type="NCBI Taxonomy" id="558529"/>
    <lineage>
        <taxon>Archaea</taxon>
        <taxon>Methanobacteriati</taxon>
        <taxon>Methanobacteriota</taxon>
        <taxon>Stenosarchaea group</taxon>
        <taxon>Halobacteria</taxon>
        <taxon>Halobacteriales</taxon>
        <taxon>Natronoarchaeaceae</taxon>
    </lineage>
</organism>
<evidence type="ECO:0000256" key="2">
    <source>
        <dbReference type="SAM" id="Phobius"/>
    </source>
</evidence>
<feature type="region of interest" description="Disordered" evidence="1">
    <location>
        <begin position="19"/>
        <end position="43"/>
    </location>
</feature>
<evidence type="ECO:0000313" key="4">
    <source>
        <dbReference type="Proteomes" id="UP000219453"/>
    </source>
</evidence>
<reference evidence="3 4" key="1">
    <citation type="submission" date="2017-09" db="EMBL/GenBank/DDBJ databases">
        <authorList>
            <person name="Ehlers B."/>
            <person name="Leendertz F.H."/>
        </authorList>
    </citation>
    <scope>NUCLEOTIDE SEQUENCE [LARGE SCALE GENOMIC DNA]</scope>
    <source>
        <strain evidence="3 4">DSM 27208</strain>
    </source>
</reference>
<proteinExistence type="predicted"/>
<feature type="compositionally biased region" description="Basic and acidic residues" evidence="1">
    <location>
        <begin position="19"/>
        <end position="29"/>
    </location>
</feature>
<protein>
    <submittedName>
        <fullName evidence="3">Uncharacterized protein</fullName>
    </submittedName>
</protein>
<keyword evidence="2" id="KW-1133">Transmembrane helix</keyword>
<gene>
    <name evidence="3" type="ORF">SAMN06269185_0601</name>
</gene>
<accession>A0A285N9C9</accession>
<feature type="transmembrane region" description="Helical" evidence="2">
    <location>
        <begin position="48"/>
        <end position="67"/>
    </location>
</feature>
<name>A0A285N9C9_NATPI</name>
<keyword evidence="2" id="KW-0812">Transmembrane</keyword>
<feature type="transmembrane region" description="Helical" evidence="2">
    <location>
        <begin position="73"/>
        <end position="91"/>
    </location>
</feature>
<sequence>MDFSEAPPLLAREEVLQMVERAPDRRRTESVANTGDSDRPPSVSRHDLVLAAIPAALVVAALLGQILSIPSQSALVGGAVVAALAVGDGLFRNPPGRRRTA</sequence>
<evidence type="ECO:0000256" key="1">
    <source>
        <dbReference type="SAM" id="MobiDB-lite"/>
    </source>
</evidence>
<dbReference type="InterPro" id="IPR058328">
    <property type="entry name" value="DUF8015"/>
</dbReference>
<keyword evidence="4" id="KW-1185">Reference proteome</keyword>
<evidence type="ECO:0000313" key="3">
    <source>
        <dbReference type="EMBL" id="SNZ04556.1"/>
    </source>
</evidence>
<dbReference type="AlphaFoldDB" id="A0A285N9C9"/>
<dbReference type="Proteomes" id="UP000219453">
    <property type="component" value="Unassembled WGS sequence"/>
</dbReference>
<dbReference type="EMBL" id="OBEJ01000001">
    <property type="protein sequence ID" value="SNZ04556.1"/>
    <property type="molecule type" value="Genomic_DNA"/>
</dbReference>
<keyword evidence="2" id="KW-0472">Membrane</keyword>
<dbReference type="Pfam" id="PF26047">
    <property type="entry name" value="DUF8015"/>
    <property type="match status" value="1"/>
</dbReference>